<dbReference type="InterPro" id="IPR029063">
    <property type="entry name" value="SAM-dependent_MTases_sf"/>
</dbReference>
<protein>
    <submittedName>
        <fullName evidence="2">Methyltransferase type 11</fullName>
    </submittedName>
</protein>
<dbReference type="PANTHER" id="PTHR43591">
    <property type="entry name" value="METHYLTRANSFERASE"/>
    <property type="match status" value="1"/>
</dbReference>
<dbReference type="SUPFAM" id="SSF53335">
    <property type="entry name" value="S-adenosyl-L-methionine-dependent methyltransferases"/>
    <property type="match status" value="1"/>
</dbReference>
<evidence type="ECO:0000259" key="1">
    <source>
        <dbReference type="Pfam" id="PF08241"/>
    </source>
</evidence>
<dbReference type="Proteomes" id="UP000624325">
    <property type="component" value="Unassembled WGS sequence"/>
</dbReference>
<dbReference type="RefSeq" id="WP_203705850.1">
    <property type="nucleotide sequence ID" value="NZ_BAAALU010000042.1"/>
</dbReference>
<dbReference type="GO" id="GO:0032259">
    <property type="term" value="P:methylation"/>
    <property type="evidence" value="ECO:0007669"/>
    <property type="project" value="UniProtKB-KW"/>
</dbReference>
<dbReference type="EMBL" id="BONC01000040">
    <property type="protein sequence ID" value="GIF59021.1"/>
    <property type="molecule type" value="Genomic_DNA"/>
</dbReference>
<dbReference type="CDD" id="cd02440">
    <property type="entry name" value="AdoMet_MTases"/>
    <property type="match status" value="1"/>
</dbReference>
<accession>A0ABQ4C996</accession>
<reference evidence="2 3" key="1">
    <citation type="submission" date="2021-01" db="EMBL/GenBank/DDBJ databases">
        <title>Whole genome shotgun sequence of Asanoa iriomotensis NBRC 100142.</title>
        <authorList>
            <person name="Komaki H."/>
            <person name="Tamura T."/>
        </authorList>
    </citation>
    <scope>NUCLEOTIDE SEQUENCE [LARGE SCALE GENOMIC DNA]</scope>
    <source>
        <strain evidence="2 3">NBRC 100142</strain>
    </source>
</reference>
<sequence>MTADPEQSDAGVFADIDALPQPMFEVLLGVLRAMAAHPEIERVRRTAWEALAPQPGQRLLDAGAGAGEVARELAAVVGAEGEVVAMDASARTLRAAEDLTPTHLPVRFVQGDVTDLRFDADTFDGVRAERVLQHLADPDRAVAELTRVTRPGGRVCLIDTDWESAAVDGVPGDLAAVMRDRLLNLSAQHHNDMGRTLRRRLVHAGLTDVTATAVTLVFPNPTSAAVVMPFFNPEVPPEAGMVPDELRDRWFAEVAAAGERDEFLAALTIWVAAGSRPIR</sequence>
<organism evidence="2 3">
    <name type="scientific">Asanoa iriomotensis</name>
    <dbReference type="NCBI Taxonomy" id="234613"/>
    <lineage>
        <taxon>Bacteria</taxon>
        <taxon>Bacillati</taxon>
        <taxon>Actinomycetota</taxon>
        <taxon>Actinomycetes</taxon>
        <taxon>Micromonosporales</taxon>
        <taxon>Micromonosporaceae</taxon>
        <taxon>Asanoa</taxon>
    </lineage>
</organism>
<evidence type="ECO:0000313" key="2">
    <source>
        <dbReference type="EMBL" id="GIF59021.1"/>
    </source>
</evidence>
<keyword evidence="2" id="KW-0489">Methyltransferase</keyword>
<proteinExistence type="predicted"/>
<feature type="domain" description="Methyltransferase type 11" evidence="1">
    <location>
        <begin position="60"/>
        <end position="156"/>
    </location>
</feature>
<keyword evidence="2" id="KW-0808">Transferase</keyword>
<dbReference type="GO" id="GO:0008168">
    <property type="term" value="F:methyltransferase activity"/>
    <property type="evidence" value="ECO:0007669"/>
    <property type="project" value="UniProtKB-KW"/>
</dbReference>
<dbReference type="Gene3D" id="3.40.50.150">
    <property type="entry name" value="Vaccinia Virus protein VP39"/>
    <property type="match status" value="1"/>
</dbReference>
<name>A0ABQ4C996_9ACTN</name>
<dbReference type="PANTHER" id="PTHR43591:SF24">
    <property type="entry name" value="2-METHOXY-6-POLYPRENYL-1,4-BENZOQUINOL METHYLASE, MITOCHONDRIAL"/>
    <property type="match status" value="1"/>
</dbReference>
<comment type="caution">
    <text evidence="2">The sequence shown here is derived from an EMBL/GenBank/DDBJ whole genome shotgun (WGS) entry which is preliminary data.</text>
</comment>
<keyword evidence="3" id="KW-1185">Reference proteome</keyword>
<dbReference type="InterPro" id="IPR013216">
    <property type="entry name" value="Methyltransf_11"/>
</dbReference>
<dbReference type="Pfam" id="PF08241">
    <property type="entry name" value="Methyltransf_11"/>
    <property type="match status" value="1"/>
</dbReference>
<gene>
    <name evidence="2" type="ORF">Air01nite_51160</name>
</gene>
<evidence type="ECO:0000313" key="3">
    <source>
        <dbReference type="Proteomes" id="UP000624325"/>
    </source>
</evidence>